<organism evidence="2 3">
    <name type="scientific">Mikania micrantha</name>
    <name type="common">bitter vine</name>
    <dbReference type="NCBI Taxonomy" id="192012"/>
    <lineage>
        <taxon>Eukaryota</taxon>
        <taxon>Viridiplantae</taxon>
        <taxon>Streptophyta</taxon>
        <taxon>Embryophyta</taxon>
        <taxon>Tracheophyta</taxon>
        <taxon>Spermatophyta</taxon>
        <taxon>Magnoliopsida</taxon>
        <taxon>eudicotyledons</taxon>
        <taxon>Gunneridae</taxon>
        <taxon>Pentapetalae</taxon>
        <taxon>asterids</taxon>
        <taxon>campanulids</taxon>
        <taxon>Asterales</taxon>
        <taxon>Asteraceae</taxon>
        <taxon>Asteroideae</taxon>
        <taxon>Heliantheae alliance</taxon>
        <taxon>Eupatorieae</taxon>
        <taxon>Mikania</taxon>
    </lineage>
</organism>
<dbReference type="AlphaFoldDB" id="A0A5N6PZU9"/>
<reference evidence="2 3" key="1">
    <citation type="submission" date="2019-05" db="EMBL/GenBank/DDBJ databases">
        <title>Mikania micrantha, genome provides insights into the molecular mechanism of rapid growth.</title>
        <authorList>
            <person name="Liu B."/>
        </authorList>
    </citation>
    <scope>NUCLEOTIDE SEQUENCE [LARGE SCALE GENOMIC DNA]</scope>
    <source>
        <strain evidence="2">NLD-2019</strain>
        <tissue evidence="2">Leaf</tissue>
    </source>
</reference>
<proteinExistence type="predicted"/>
<name>A0A5N6PZU9_9ASTR</name>
<protein>
    <submittedName>
        <fullName evidence="2">Uncharacterized protein</fullName>
    </submittedName>
</protein>
<dbReference type="OrthoDB" id="1834988at2759"/>
<evidence type="ECO:0000313" key="3">
    <source>
        <dbReference type="Proteomes" id="UP000326396"/>
    </source>
</evidence>
<evidence type="ECO:0000256" key="1">
    <source>
        <dbReference type="SAM" id="MobiDB-lite"/>
    </source>
</evidence>
<evidence type="ECO:0000313" key="2">
    <source>
        <dbReference type="EMBL" id="KAD7477895.1"/>
    </source>
</evidence>
<dbReference type="EMBL" id="SZYD01000001">
    <property type="protein sequence ID" value="KAD7477895.1"/>
    <property type="molecule type" value="Genomic_DNA"/>
</dbReference>
<accession>A0A5N6PZU9</accession>
<sequence length="112" mass="12581">MHNGSVSSIDKSWITHPNHKSDEYQQGLVSSIEMCKDFVDSRGYNDLKAEFQNQIGPNSDGEFDEESSASHPNEVAVFEKVMGVRHGHTRGIGRKPAISMDHLVLWVIKSNR</sequence>
<feature type="region of interest" description="Disordered" evidence="1">
    <location>
        <begin position="52"/>
        <end position="71"/>
    </location>
</feature>
<gene>
    <name evidence="2" type="ORF">E3N88_01031</name>
</gene>
<keyword evidence="3" id="KW-1185">Reference proteome</keyword>
<comment type="caution">
    <text evidence="2">The sequence shown here is derived from an EMBL/GenBank/DDBJ whole genome shotgun (WGS) entry which is preliminary data.</text>
</comment>
<dbReference type="Proteomes" id="UP000326396">
    <property type="component" value="Linkage Group LG1"/>
</dbReference>